<comment type="caution">
    <text evidence="3">The sequence shown here is derived from an EMBL/GenBank/DDBJ whole genome shotgun (WGS) entry which is preliminary data.</text>
</comment>
<evidence type="ECO:0000259" key="2">
    <source>
        <dbReference type="Pfam" id="PF06439"/>
    </source>
</evidence>
<evidence type="ECO:0000313" key="4">
    <source>
        <dbReference type="Proteomes" id="UP001597297"/>
    </source>
</evidence>
<reference evidence="4" key="1">
    <citation type="journal article" date="2019" name="Int. J. Syst. Evol. Microbiol.">
        <title>The Global Catalogue of Microorganisms (GCM) 10K type strain sequencing project: providing services to taxonomists for standard genome sequencing and annotation.</title>
        <authorList>
            <consortium name="The Broad Institute Genomics Platform"/>
            <consortium name="The Broad Institute Genome Sequencing Center for Infectious Disease"/>
            <person name="Wu L."/>
            <person name="Ma J."/>
        </authorList>
    </citation>
    <scope>NUCLEOTIDE SEQUENCE [LARGE SCALE GENOMIC DNA]</scope>
    <source>
        <strain evidence="4">JCM 16545</strain>
    </source>
</reference>
<accession>A0ABW5E3G9</accession>
<dbReference type="EMBL" id="JBHUJC010000041">
    <property type="protein sequence ID" value="MFD2277171.1"/>
    <property type="molecule type" value="Genomic_DNA"/>
</dbReference>
<keyword evidence="4" id="KW-1185">Reference proteome</keyword>
<dbReference type="Gene3D" id="2.60.120.560">
    <property type="entry name" value="Exo-inulinase, domain 1"/>
    <property type="match status" value="1"/>
</dbReference>
<feature type="domain" description="3-keto-alpha-glucoside-1,2-lyase/3-keto-2-hydroxy-glucal hydratase" evidence="2">
    <location>
        <begin position="27"/>
        <end position="226"/>
    </location>
</feature>
<name>A0ABW5E3G9_9BACT</name>
<organism evidence="3 4">
    <name type="scientific">Rubritalea spongiae</name>
    <dbReference type="NCBI Taxonomy" id="430797"/>
    <lineage>
        <taxon>Bacteria</taxon>
        <taxon>Pseudomonadati</taxon>
        <taxon>Verrucomicrobiota</taxon>
        <taxon>Verrucomicrobiia</taxon>
        <taxon>Verrucomicrobiales</taxon>
        <taxon>Rubritaleaceae</taxon>
        <taxon>Rubritalea</taxon>
    </lineage>
</organism>
<dbReference type="Proteomes" id="UP001597297">
    <property type="component" value="Unassembled WGS sequence"/>
</dbReference>
<gene>
    <name evidence="3" type="ORF">ACFSQZ_11885</name>
</gene>
<sequence length="228" mass="26033">MKSIIQSITLLAVSSTLSFAGEKSNEWINLLKTDDINTLWQPAANSKGKRAKEIGARWSLKDGVMTLKQDGEGRGGSIETKQTFSDFELKFEFNIHENCNSGIKYRQANSTGFEYQIIDDVNYRDNSVSHRTAELYEIKEEETPRKLNPAGEWNTGRIVAKGNTLEHWLNGQKVLTIEIGSEDWKKRFEDSKYFKNKILDFGTHTGGIYIQDHSDTEISFKNMAIRKL</sequence>
<keyword evidence="1" id="KW-0732">Signal</keyword>
<dbReference type="InterPro" id="IPR010496">
    <property type="entry name" value="AL/BT2_dom"/>
</dbReference>
<dbReference type="RefSeq" id="WP_377094049.1">
    <property type="nucleotide sequence ID" value="NZ_JBHSJM010000001.1"/>
</dbReference>
<evidence type="ECO:0000313" key="3">
    <source>
        <dbReference type="EMBL" id="MFD2277171.1"/>
    </source>
</evidence>
<evidence type="ECO:0000256" key="1">
    <source>
        <dbReference type="SAM" id="SignalP"/>
    </source>
</evidence>
<feature type="signal peptide" evidence="1">
    <location>
        <begin position="1"/>
        <end position="20"/>
    </location>
</feature>
<protein>
    <submittedName>
        <fullName evidence="3">DUF1080 domain-containing protein</fullName>
    </submittedName>
</protein>
<dbReference type="Pfam" id="PF06439">
    <property type="entry name" value="3keto-disac_hyd"/>
    <property type="match status" value="1"/>
</dbReference>
<proteinExistence type="predicted"/>
<feature type="chain" id="PRO_5045340167" evidence="1">
    <location>
        <begin position="21"/>
        <end position="228"/>
    </location>
</feature>